<dbReference type="InterPro" id="IPR020904">
    <property type="entry name" value="Sc_DH/Rdtase_CS"/>
</dbReference>
<dbReference type="AlphaFoldDB" id="A0A0A0NUD8"/>
<dbReference type="SUPFAM" id="SSF51735">
    <property type="entry name" value="NAD(P)-binding Rossmann-fold domains"/>
    <property type="match status" value="1"/>
</dbReference>
<dbReference type="PANTHER" id="PTHR43391">
    <property type="entry name" value="RETINOL DEHYDROGENASE-RELATED"/>
    <property type="match status" value="1"/>
</dbReference>
<evidence type="ECO:0000256" key="1">
    <source>
        <dbReference type="ARBA" id="ARBA00006484"/>
    </source>
</evidence>
<dbReference type="RefSeq" id="WP_020874705.1">
    <property type="nucleotide sequence ID" value="NC_022785.1"/>
</dbReference>
<proteinExistence type="inferred from homology"/>
<evidence type="ECO:0000313" key="6">
    <source>
        <dbReference type="Proteomes" id="UP000281594"/>
    </source>
</evidence>
<evidence type="ECO:0000256" key="4">
    <source>
        <dbReference type="RuleBase" id="RU000363"/>
    </source>
</evidence>
<dbReference type="PRINTS" id="PR00081">
    <property type="entry name" value="GDHRDH"/>
</dbReference>
<organism evidence="5 6">
    <name type="scientific">Streptomyces rapamycinicus (strain ATCC 29253 / DSM 41530 / NRRL 5491 / AYB-994)</name>
    <name type="common">Streptomyces hygroscopicus (strain ATCC 29253)</name>
    <dbReference type="NCBI Taxonomy" id="1343740"/>
    <lineage>
        <taxon>Bacteria</taxon>
        <taxon>Bacillati</taxon>
        <taxon>Actinomycetota</taxon>
        <taxon>Actinomycetes</taxon>
        <taxon>Kitasatosporales</taxon>
        <taxon>Streptomycetaceae</taxon>
        <taxon>Streptomyces</taxon>
        <taxon>Streptomyces violaceusniger group</taxon>
    </lineage>
</organism>
<evidence type="ECO:0000256" key="2">
    <source>
        <dbReference type="ARBA" id="ARBA00022857"/>
    </source>
</evidence>
<gene>
    <name evidence="5" type="ORF">D3C57_145460</name>
</gene>
<dbReference type="PROSITE" id="PS00061">
    <property type="entry name" value="ADH_SHORT"/>
    <property type="match status" value="1"/>
</dbReference>
<keyword evidence="3" id="KW-0560">Oxidoreductase</keyword>
<comment type="caution">
    <text evidence="5">The sequence shown here is derived from an EMBL/GenBank/DDBJ whole genome shotgun (WGS) entry which is preliminary data.</text>
</comment>
<evidence type="ECO:0008006" key="7">
    <source>
        <dbReference type="Google" id="ProtNLM"/>
    </source>
</evidence>
<dbReference type="KEGG" id="src:M271_49320"/>
<dbReference type="Gene3D" id="3.40.50.720">
    <property type="entry name" value="NAD(P)-binding Rossmann-like Domain"/>
    <property type="match status" value="1"/>
</dbReference>
<name>A0A0A0NUD8_STRRN</name>
<dbReference type="PRINTS" id="PR00080">
    <property type="entry name" value="SDRFAMILY"/>
</dbReference>
<dbReference type="STRING" id="1343740.M271_49320"/>
<dbReference type="EMBL" id="QYCY01000004">
    <property type="protein sequence ID" value="RLV71937.1"/>
    <property type="molecule type" value="Genomic_DNA"/>
</dbReference>
<protein>
    <recommendedName>
        <fullName evidence="7">Oxidoreductase</fullName>
    </recommendedName>
</protein>
<sequence>MQTRVAIVTGASRGIGKRTALELAHRGYGIVASARALERDGRLPGSLAETRAEIEAAGARVVVVRADMSRRDEASALVSTAVETFGRLDAVVNNAALTHGGNVPVTELEFEDWHAQFDTNLHGPLALIQAAVPHLSRTRGVIVNLSSGAGDLKPAVEGPLLYSVGYAASKAALNRLANALAGELMALGIAIVNVDPGSVSTERLERRLDRLSPEHRARLVSMEVPAVAIGHLVSCGTALEWTGRLLRAADFVRSQGLGTAVPDSARI</sequence>
<reference evidence="5 6" key="1">
    <citation type="journal article" date="2018" name="J. Biol. Chem.">
        <title>Discovery of the actinoplanic acid pathway in Streptomyces rapamycinicus reveals a genetically conserved synergism with rapamycin.</title>
        <authorList>
            <person name="Mrak P."/>
            <person name="Krastel P."/>
            <person name="Pivk Lukancic P."/>
            <person name="Tao J."/>
            <person name="Pistorius D."/>
            <person name="Moore C.M."/>
        </authorList>
    </citation>
    <scope>NUCLEOTIDE SEQUENCE [LARGE SCALE GENOMIC DNA]</scope>
    <source>
        <strain evidence="5 6">NRRL 5491</strain>
    </source>
</reference>
<dbReference type="HOGENOM" id="CLU_010194_2_10_11"/>
<dbReference type="InterPro" id="IPR036291">
    <property type="entry name" value="NAD(P)-bd_dom_sf"/>
</dbReference>
<dbReference type="CDD" id="cd05233">
    <property type="entry name" value="SDR_c"/>
    <property type="match status" value="1"/>
</dbReference>
<evidence type="ECO:0000256" key="3">
    <source>
        <dbReference type="ARBA" id="ARBA00023002"/>
    </source>
</evidence>
<keyword evidence="2" id="KW-0521">NADP</keyword>
<dbReference type="PANTHER" id="PTHR43391:SF14">
    <property type="entry name" value="DEHYDROGENASE_REDUCTASE SDR FAMILY PROTEIN 7-LIKE"/>
    <property type="match status" value="1"/>
</dbReference>
<accession>A0A0A0NUD8</accession>
<dbReference type="Pfam" id="PF00106">
    <property type="entry name" value="adh_short"/>
    <property type="match status" value="1"/>
</dbReference>
<comment type="similarity">
    <text evidence="1 4">Belongs to the short-chain dehydrogenases/reductases (SDR) family.</text>
</comment>
<dbReference type="Proteomes" id="UP000281594">
    <property type="component" value="Unassembled WGS sequence"/>
</dbReference>
<dbReference type="eggNOG" id="COG4221">
    <property type="taxonomic scope" value="Bacteria"/>
</dbReference>
<dbReference type="GO" id="GO:0016491">
    <property type="term" value="F:oxidoreductase activity"/>
    <property type="evidence" value="ECO:0007669"/>
    <property type="project" value="UniProtKB-KW"/>
</dbReference>
<evidence type="ECO:0000313" key="5">
    <source>
        <dbReference type="EMBL" id="RLV71937.1"/>
    </source>
</evidence>
<dbReference type="InterPro" id="IPR002347">
    <property type="entry name" value="SDR_fam"/>
</dbReference>